<keyword evidence="2 5" id="KW-0479">Metal-binding</keyword>
<keyword evidence="3 5" id="KW-0408">Iron</keyword>
<keyword evidence="6" id="KW-0472">Membrane</keyword>
<dbReference type="GO" id="GO:0005506">
    <property type="term" value="F:iron ion binding"/>
    <property type="evidence" value="ECO:0007669"/>
    <property type="project" value="InterPro"/>
</dbReference>
<dbReference type="PANTHER" id="PTHR24300">
    <property type="entry name" value="CYTOCHROME P450 508A4-RELATED"/>
    <property type="match status" value="1"/>
</dbReference>
<dbReference type="EMBL" id="BDGG01000002">
    <property type="protein sequence ID" value="GAU91972.1"/>
    <property type="molecule type" value="Genomic_DNA"/>
</dbReference>
<comment type="similarity">
    <text evidence="1">Belongs to the cytochrome P450 family.</text>
</comment>
<feature type="transmembrane region" description="Helical" evidence="6">
    <location>
        <begin position="20"/>
        <end position="46"/>
    </location>
</feature>
<evidence type="ECO:0000256" key="4">
    <source>
        <dbReference type="ARBA" id="ARBA00023033"/>
    </source>
</evidence>
<organism evidence="7 8">
    <name type="scientific">Ramazzottius varieornatus</name>
    <name type="common">Water bear</name>
    <name type="synonym">Tardigrade</name>
    <dbReference type="NCBI Taxonomy" id="947166"/>
    <lineage>
        <taxon>Eukaryota</taxon>
        <taxon>Metazoa</taxon>
        <taxon>Ecdysozoa</taxon>
        <taxon>Tardigrada</taxon>
        <taxon>Eutardigrada</taxon>
        <taxon>Parachela</taxon>
        <taxon>Hypsibioidea</taxon>
        <taxon>Ramazzottiidae</taxon>
        <taxon>Ramazzottius</taxon>
    </lineage>
</organism>
<evidence type="ECO:0000256" key="1">
    <source>
        <dbReference type="ARBA" id="ARBA00010617"/>
    </source>
</evidence>
<dbReference type="GO" id="GO:0006082">
    <property type="term" value="P:organic acid metabolic process"/>
    <property type="evidence" value="ECO:0007669"/>
    <property type="project" value="TreeGrafter"/>
</dbReference>
<feature type="binding site" description="axial binding residue" evidence="5">
    <location>
        <position position="472"/>
    </location>
    <ligand>
        <name>heme</name>
        <dbReference type="ChEBI" id="CHEBI:30413"/>
    </ligand>
    <ligandPart>
        <name>Fe</name>
        <dbReference type="ChEBI" id="CHEBI:18248"/>
    </ligandPart>
</feature>
<proteinExistence type="inferred from homology"/>
<keyword evidence="6" id="KW-1133">Transmembrane helix</keyword>
<dbReference type="Gene3D" id="1.10.630.10">
    <property type="entry name" value="Cytochrome P450"/>
    <property type="match status" value="1"/>
</dbReference>
<evidence type="ECO:0000256" key="5">
    <source>
        <dbReference type="PIRSR" id="PIRSR602401-1"/>
    </source>
</evidence>
<evidence type="ECO:0000313" key="8">
    <source>
        <dbReference type="Proteomes" id="UP000186922"/>
    </source>
</evidence>
<protein>
    <recommendedName>
        <fullName evidence="9">Cytochrome P450</fullName>
    </recommendedName>
</protein>
<gene>
    <name evidence="7" type="primary">RvY_04126</name>
    <name evidence="7" type="synonym">RvY_04126.1</name>
    <name evidence="7" type="ORF">RvY_04126-1</name>
</gene>
<keyword evidence="4" id="KW-0560">Oxidoreductase</keyword>
<dbReference type="InterPro" id="IPR002401">
    <property type="entry name" value="Cyt_P450_E_grp-I"/>
</dbReference>
<dbReference type="PANTHER" id="PTHR24300:SF375">
    <property type="entry name" value="CYTOCHROME P450 FAMILY"/>
    <property type="match status" value="1"/>
</dbReference>
<dbReference type="Proteomes" id="UP000186922">
    <property type="component" value="Unassembled WGS sequence"/>
</dbReference>
<evidence type="ECO:0000256" key="3">
    <source>
        <dbReference type="ARBA" id="ARBA00023004"/>
    </source>
</evidence>
<accession>A0A1D1UW68</accession>
<evidence type="ECO:0000313" key="7">
    <source>
        <dbReference type="EMBL" id="GAU91972.1"/>
    </source>
</evidence>
<evidence type="ECO:0000256" key="6">
    <source>
        <dbReference type="SAM" id="Phobius"/>
    </source>
</evidence>
<keyword evidence="4" id="KW-0503">Monooxygenase</keyword>
<evidence type="ECO:0000256" key="2">
    <source>
        <dbReference type="ARBA" id="ARBA00022723"/>
    </source>
</evidence>
<name>A0A1D1UW68_RAMVA</name>
<comment type="cofactor">
    <cofactor evidence="5">
        <name>heme</name>
        <dbReference type="ChEBI" id="CHEBI:30413"/>
    </cofactor>
</comment>
<dbReference type="SUPFAM" id="SSF48264">
    <property type="entry name" value="Cytochrome P450"/>
    <property type="match status" value="1"/>
</dbReference>
<dbReference type="GO" id="GO:0016712">
    <property type="term" value="F:oxidoreductase activity, acting on paired donors, with incorporation or reduction of molecular oxygen, reduced flavin or flavoprotein as one donor, and incorporation of one atom of oxygen"/>
    <property type="evidence" value="ECO:0007669"/>
    <property type="project" value="TreeGrafter"/>
</dbReference>
<keyword evidence="8" id="KW-1185">Reference proteome</keyword>
<evidence type="ECO:0008006" key="9">
    <source>
        <dbReference type="Google" id="ProtNLM"/>
    </source>
</evidence>
<dbReference type="InterPro" id="IPR001128">
    <property type="entry name" value="Cyt_P450"/>
</dbReference>
<dbReference type="AlphaFoldDB" id="A0A1D1UW68"/>
<dbReference type="Pfam" id="PF00067">
    <property type="entry name" value="p450"/>
    <property type="match status" value="1"/>
</dbReference>
<keyword evidence="6" id="KW-0812">Transmembrane</keyword>
<reference evidence="7 8" key="1">
    <citation type="journal article" date="2016" name="Nat. Commun.">
        <title>Extremotolerant tardigrade genome and improved radiotolerance of human cultured cells by tardigrade-unique protein.</title>
        <authorList>
            <person name="Hashimoto T."/>
            <person name="Horikawa D.D."/>
            <person name="Saito Y."/>
            <person name="Kuwahara H."/>
            <person name="Kozuka-Hata H."/>
            <person name="Shin-I T."/>
            <person name="Minakuchi Y."/>
            <person name="Ohishi K."/>
            <person name="Motoyama A."/>
            <person name="Aizu T."/>
            <person name="Enomoto A."/>
            <person name="Kondo K."/>
            <person name="Tanaka S."/>
            <person name="Hara Y."/>
            <person name="Koshikawa S."/>
            <person name="Sagara H."/>
            <person name="Miura T."/>
            <person name="Yokobori S."/>
            <person name="Miyagawa K."/>
            <person name="Suzuki Y."/>
            <person name="Kubo T."/>
            <person name="Oyama M."/>
            <person name="Kohara Y."/>
            <person name="Fujiyama A."/>
            <person name="Arakawa K."/>
            <person name="Katayama T."/>
            <person name="Toyoda A."/>
            <person name="Kunieda T."/>
        </authorList>
    </citation>
    <scope>NUCLEOTIDE SEQUENCE [LARGE SCALE GENOMIC DNA]</scope>
    <source>
        <strain evidence="7 8">YOKOZUNA-1</strain>
    </source>
</reference>
<dbReference type="GO" id="GO:0006805">
    <property type="term" value="P:xenobiotic metabolic process"/>
    <property type="evidence" value="ECO:0007669"/>
    <property type="project" value="TreeGrafter"/>
</dbReference>
<dbReference type="GO" id="GO:0005737">
    <property type="term" value="C:cytoplasm"/>
    <property type="evidence" value="ECO:0007669"/>
    <property type="project" value="TreeGrafter"/>
</dbReference>
<comment type="caution">
    <text evidence="7">The sequence shown here is derived from an EMBL/GenBank/DDBJ whole genome shotgun (WGS) entry which is preliminary data.</text>
</comment>
<sequence>MVVYLLFKIDSPTSYCTAEMTFLGTLLGPGTTLAILVGAFVSWLLLQKRPPNMPPGPRLSLPVFGYVPFLGHYPWISLAKMTEKYGNIMTMRLGTLGFNYGTKLSVVLNDYDSIKAALNDQADEFESRGPDPITEFISTGKDGKIHGIMNMEGEKFYAQHDFIVRTLRDLGVNGARVDELILDEFEQLYDALVQHGKSGQHAMMPFYDIKQATMNILGMILFGKRYDYEEKTLQSWPVFVRFVMSILIGSKLRQISAVPGWVVGKLHGLSKVRTVLEESLESHIKTYRKEDLRNFLDVYIRVQKEKMDTEALLAMADKEDLFSCLNGMFTAGPEATAIILWYSIFYHLKFRERQKQLQDELFRVVGNRKRITYADKESLPYMSSTMYEVVRMCGETPLGQSRENPKAAKLLGYTIPARTQIIPNFWAVHYSAEYFPDPFTFKPERFLTDNGKSYALPPQYIHWSIGLGRRSCPGVELAQQMIWVLMANLFHRFEFSVPDGEVLPGIHEYSALLVAHRPKPFKVLIKPRLN</sequence>
<dbReference type="InterPro" id="IPR036396">
    <property type="entry name" value="Cyt_P450_sf"/>
</dbReference>
<dbReference type="GO" id="GO:0020037">
    <property type="term" value="F:heme binding"/>
    <property type="evidence" value="ECO:0007669"/>
    <property type="project" value="InterPro"/>
</dbReference>
<keyword evidence="5" id="KW-0349">Heme</keyword>
<dbReference type="OrthoDB" id="1470350at2759"/>
<dbReference type="PRINTS" id="PR00463">
    <property type="entry name" value="EP450I"/>
</dbReference>
<dbReference type="InterPro" id="IPR050182">
    <property type="entry name" value="Cytochrome_P450_fam2"/>
</dbReference>
<dbReference type="STRING" id="947166.A0A1D1UW68"/>